<evidence type="ECO:0000256" key="2">
    <source>
        <dbReference type="SAM" id="MobiDB-lite"/>
    </source>
</evidence>
<sequence>MEPNTGADDPCQLCHGVRAAYTCPRCNTRYCSVGCYRAEAHRACSEAFYRDCCLERLRDHRTPGPQHKVLREQEEQTLEQRMEGLDLDRDLDRVWERLSEREKREFDALLSRGEAHRLIPPWVPWWERTVEPHRPGLVEELDPSSGLPPARLKPAVVPVEELNPSSGLSGLPPARLKPAVVPVEGDPPPPLSELLSKPPSPTVGPALASVLFAYALTARNYAGNLDSDATLAMLAASPALGRGVVYQSTALALQDALRLAQERGESRGLCLLALHDSARLLDRAQWSCAALADAALALNAARRVLLRSSARSCFLAKKKIDFLRSWIAAESGSLASLSAEAQLEYEESSTATKHLDEDRKRLEEAWGGPRPPRQPGPLIQEL</sequence>
<dbReference type="Gene3D" id="3.30.60.190">
    <property type="match status" value="1"/>
</dbReference>
<dbReference type="OMA" id="ACYQSPD"/>
<dbReference type="Pfam" id="PF04438">
    <property type="entry name" value="zf-HIT"/>
    <property type="match status" value="1"/>
</dbReference>
<evidence type="ECO:0000313" key="5">
    <source>
        <dbReference type="Proteomes" id="UP000694388"/>
    </source>
</evidence>
<organism evidence="4 5">
    <name type="scientific">Eptatretus burgeri</name>
    <name type="common">Inshore hagfish</name>
    <dbReference type="NCBI Taxonomy" id="7764"/>
    <lineage>
        <taxon>Eukaryota</taxon>
        <taxon>Metazoa</taxon>
        <taxon>Chordata</taxon>
        <taxon>Craniata</taxon>
        <taxon>Vertebrata</taxon>
        <taxon>Cyclostomata</taxon>
        <taxon>Myxini</taxon>
        <taxon>Myxiniformes</taxon>
        <taxon>Myxinidae</taxon>
        <taxon>Eptatretinae</taxon>
        <taxon>Eptatretus</taxon>
    </lineage>
</organism>
<reference evidence="4" key="2">
    <citation type="submission" date="2025-09" db="UniProtKB">
        <authorList>
            <consortium name="Ensembl"/>
        </authorList>
    </citation>
    <scope>IDENTIFICATION</scope>
</reference>
<accession>A0A8C4Q9R5</accession>
<dbReference type="Ensembl" id="ENSEBUT00000012760.1">
    <property type="protein sequence ID" value="ENSEBUP00000012184.1"/>
    <property type="gene ID" value="ENSEBUG00000007772.1"/>
</dbReference>
<name>A0A8C4Q9R5_EPTBU</name>
<evidence type="ECO:0000256" key="1">
    <source>
        <dbReference type="PROSITE-ProRule" id="PRU00453"/>
    </source>
</evidence>
<dbReference type="GO" id="GO:0008270">
    <property type="term" value="F:zinc ion binding"/>
    <property type="evidence" value="ECO:0007669"/>
    <property type="project" value="UniProtKB-UniRule"/>
</dbReference>
<dbReference type="Proteomes" id="UP000694388">
    <property type="component" value="Unplaced"/>
</dbReference>
<dbReference type="InterPro" id="IPR039646">
    <property type="entry name" value="ZNHIT2"/>
</dbReference>
<dbReference type="InterPro" id="IPR007529">
    <property type="entry name" value="Znf_HIT"/>
</dbReference>
<reference evidence="4" key="1">
    <citation type="submission" date="2025-08" db="UniProtKB">
        <authorList>
            <consortium name="Ensembl"/>
        </authorList>
    </citation>
    <scope>IDENTIFICATION</scope>
</reference>
<keyword evidence="1" id="KW-0862">Zinc</keyword>
<feature type="region of interest" description="Disordered" evidence="2">
    <location>
        <begin position="348"/>
        <end position="382"/>
    </location>
</feature>
<dbReference type="PROSITE" id="PS51083">
    <property type="entry name" value="ZF_HIT"/>
    <property type="match status" value="1"/>
</dbReference>
<evidence type="ECO:0000313" key="4">
    <source>
        <dbReference type="Ensembl" id="ENSEBUP00000012184.1"/>
    </source>
</evidence>
<keyword evidence="1" id="KW-0863">Zinc-finger</keyword>
<feature type="compositionally biased region" description="Basic and acidic residues" evidence="2">
    <location>
        <begin position="353"/>
        <end position="364"/>
    </location>
</feature>
<keyword evidence="1" id="KW-0479">Metal-binding</keyword>
<dbReference type="AlphaFoldDB" id="A0A8C4Q9R5"/>
<evidence type="ECO:0000259" key="3">
    <source>
        <dbReference type="PROSITE" id="PS51083"/>
    </source>
</evidence>
<proteinExistence type="predicted"/>
<dbReference type="SUPFAM" id="SSF144232">
    <property type="entry name" value="HIT/MYND zinc finger-like"/>
    <property type="match status" value="1"/>
</dbReference>
<dbReference type="PANTHER" id="PTHR15555:SF0">
    <property type="entry name" value="ZINC FINGER HIT DOMAIN-CONTAINING PROTEIN 2"/>
    <property type="match status" value="1"/>
</dbReference>
<feature type="domain" description="HIT-type" evidence="3">
    <location>
        <begin position="11"/>
        <end position="44"/>
    </location>
</feature>
<dbReference type="GeneTree" id="ENSGT00390000017147"/>
<dbReference type="PANTHER" id="PTHR15555">
    <property type="entry name" value="ZINC FINGER HIT DOMAIN CONTAINING PROTEIN 2 PROTEIN FON -RELATED"/>
    <property type="match status" value="1"/>
</dbReference>
<dbReference type="CDD" id="cd23024">
    <property type="entry name" value="zf-HIT_ZNHIT2-3"/>
    <property type="match status" value="1"/>
</dbReference>
<keyword evidence="5" id="KW-1185">Reference proteome</keyword>
<protein>
    <submittedName>
        <fullName evidence="4">Zinc finger HIT-type containing 2</fullName>
    </submittedName>
</protein>